<reference evidence="1" key="2">
    <citation type="journal article" date="2015" name="Fish Shellfish Immunol.">
        <title>Early steps in the European eel (Anguilla anguilla)-Vibrio vulnificus interaction in the gills: Role of the RtxA13 toxin.</title>
        <authorList>
            <person name="Callol A."/>
            <person name="Pajuelo D."/>
            <person name="Ebbesson L."/>
            <person name="Teles M."/>
            <person name="MacKenzie S."/>
            <person name="Amaro C."/>
        </authorList>
    </citation>
    <scope>NUCLEOTIDE SEQUENCE</scope>
</reference>
<reference evidence="1" key="1">
    <citation type="submission" date="2014-11" db="EMBL/GenBank/DDBJ databases">
        <authorList>
            <person name="Amaro Gonzalez C."/>
        </authorList>
    </citation>
    <scope>NUCLEOTIDE SEQUENCE</scope>
</reference>
<dbReference type="EMBL" id="GBXM01015052">
    <property type="protein sequence ID" value="JAH93525.1"/>
    <property type="molecule type" value="Transcribed_RNA"/>
</dbReference>
<organism evidence="1">
    <name type="scientific">Anguilla anguilla</name>
    <name type="common">European freshwater eel</name>
    <name type="synonym">Muraena anguilla</name>
    <dbReference type="NCBI Taxonomy" id="7936"/>
    <lineage>
        <taxon>Eukaryota</taxon>
        <taxon>Metazoa</taxon>
        <taxon>Chordata</taxon>
        <taxon>Craniata</taxon>
        <taxon>Vertebrata</taxon>
        <taxon>Euteleostomi</taxon>
        <taxon>Actinopterygii</taxon>
        <taxon>Neopterygii</taxon>
        <taxon>Teleostei</taxon>
        <taxon>Anguilliformes</taxon>
        <taxon>Anguillidae</taxon>
        <taxon>Anguilla</taxon>
    </lineage>
</organism>
<protein>
    <submittedName>
        <fullName evidence="1">Uncharacterized protein</fullName>
    </submittedName>
</protein>
<sequence>MSSSLCCKIYTVWGGEPSDSRVISAPQLLYCPSAC</sequence>
<name>A0A0E9WVE0_ANGAN</name>
<dbReference type="AlphaFoldDB" id="A0A0E9WVE0"/>
<evidence type="ECO:0000313" key="1">
    <source>
        <dbReference type="EMBL" id="JAH93525.1"/>
    </source>
</evidence>
<proteinExistence type="predicted"/>
<accession>A0A0E9WVE0</accession>